<dbReference type="GeneID" id="78017981"/>
<name>A0ABU5UME9_NODSP</name>
<proteinExistence type="inferred from homology"/>
<dbReference type="InterPro" id="IPR050090">
    <property type="entry name" value="Tyrosine_recombinase_XerCD"/>
</dbReference>
<protein>
    <submittedName>
        <fullName evidence="5">Site-specific integrase</fullName>
    </submittedName>
</protein>
<gene>
    <name evidence="5" type="ORF">VB695_03315</name>
</gene>
<accession>A0ABU5UME9</accession>
<evidence type="ECO:0000259" key="4">
    <source>
        <dbReference type="PROSITE" id="PS51898"/>
    </source>
</evidence>
<dbReference type="InterPro" id="IPR002104">
    <property type="entry name" value="Integrase_catalytic"/>
</dbReference>
<dbReference type="InterPro" id="IPR011010">
    <property type="entry name" value="DNA_brk_join_enz"/>
</dbReference>
<dbReference type="InterPro" id="IPR010998">
    <property type="entry name" value="Integrase_recombinase_N"/>
</dbReference>
<dbReference type="SUPFAM" id="SSF56349">
    <property type="entry name" value="DNA breaking-rejoining enzymes"/>
    <property type="match status" value="1"/>
</dbReference>
<comment type="similarity">
    <text evidence="1">Belongs to the 'phage' integrase family.</text>
</comment>
<organism evidence="5 6">
    <name type="scientific">Nodularia spumigena UHCC 0060</name>
    <dbReference type="NCBI Taxonomy" id="3110300"/>
    <lineage>
        <taxon>Bacteria</taxon>
        <taxon>Bacillati</taxon>
        <taxon>Cyanobacteriota</taxon>
        <taxon>Cyanophyceae</taxon>
        <taxon>Nostocales</taxon>
        <taxon>Nodulariaceae</taxon>
        <taxon>Nodularia</taxon>
    </lineage>
</organism>
<keyword evidence="3" id="KW-0233">DNA recombination</keyword>
<keyword evidence="2" id="KW-0238">DNA-binding</keyword>
<evidence type="ECO:0000256" key="1">
    <source>
        <dbReference type="ARBA" id="ARBA00008857"/>
    </source>
</evidence>
<evidence type="ECO:0000313" key="5">
    <source>
        <dbReference type="EMBL" id="MEA5607113.1"/>
    </source>
</evidence>
<evidence type="ECO:0000256" key="3">
    <source>
        <dbReference type="ARBA" id="ARBA00023172"/>
    </source>
</evidence>
<dbReference type="PANTHER" id="PTHR30349">
    <property type="entry name" value="PHAGE INTEGRASE-RELATED"/>
    <property type="match status" value="1"/>
</dbReference>
<dbReference type="PANTHER" id="PTHR30349:SF41">
    <property type="entry name" value="INTEGRASE_RECOMBINASE PROTEIN MJ0367-RELATED"/>
    <property type="match status" value="1"/>
</dbReference>
<dbReference type="Proteomes" id="UP001303285">
    <property type="component" value="Unassembled WGS sequence"/>
</dbReference>
<dbReference type="CDD" id="cd01189">
    <property type="entry name" value="INT_ICEBs1_C_like"/>
    <property type="match status" value="1"/>
</dbReference>
<evidence type="ECO:0000313" key="6">
    <source>
        <dbReference type="Proteomes" id="UP001303285"/>
    </source>
</evidence>
<sequence length="391" mass="43955">MAVNIDDKEGKLRLRLPRSVAGGKQVYIYSGLDATEINVKRVSGVANWIEEDILTEQLDPTLAKYKEKLASFKNRHLVVVEPRKPVEPRFNLLTLWDRYTEYMKPQLAETTYIKDYSRKYRNHIKSLPSHSLDDSVAIRDYLLANLTTNAAKRVLTYLSACVGWAVKSGLVKDNPFMQMSADIKLPKSDDDAIDPFSKSEMDAIIGAFEANKPHYAPFIKFLFWTGCRTGEAIALQWKHIAPDYSVITFSDSYDGATKVRKCTKTGKSRRFPCNNRLKELLRELRKANQSPDDSVFTSPNGGMISNTRFSQQVWQGGKQGTKTYTGIMPALVASGAVERYRCLYNTRHTFITLMLGEGLTVSTVAKLVGNSPAIILKHYAGNVAPLELPEL</sequence>
<dbReference type="Pfam" id="PF00589">
    <property type="entry name" value="Phage_integrase"/>
    <property type="match status" value="1"/>
</dbReference>
<dbReference type="EMBL" id="JAYGHK010000007">
    <property type="protein sequence ID" value="MEA5607113.1"/>
    <property type="molecule type" value="Genomic_DNA"/>
</dbReference>
<feature type="domain" description="Tyr recombinase" evidence="4">
    <location>
        <begin position="191"/>
        <end position="391"/>
    </location>
</feature>
<dbReference type="PROSITE" id="PS51898">
    <property type="entry name" value="TYR_RECOMBINASE"/>
    <property type="match status" value="1"/>
</dbReference>
<reference evidence="5 6" key="1">
    <citation type="submission" date="2023-12" db="EMBL/GenBank/DDBJ databases">
        <title>Baltic Sea Cyanobacteria.</title>
        <authorList>
            <person name="Delbaje E."/>
            <person name="Fewer D.P."/>
            <person name="Shishido T.K."/>
        </authorList>
    </citation>
    <scope>NUCLEOTIDE SEQUENCE [LARGE SCALE GENOMIC DNA]</scope>
    <source>
        <strain evidence="5 6">UHCC 0060</strain>
    </source>
</reference>
<dbReference type="Gene3D" id="1.10.443.10">
    <property type="entry name" value="Intergrase catalytic core"/>
    <property type="match status" value="1"/>
</dbReference>
<dbReference type="InterPro" id="IPR013762">
    <property type="entry name" value="Integrase-like_cat_sf"/>
</dbReference>
<dbReference type="RefSeq" id="WP_231859497.1">
    <property type="nucleotide sequence ID" value="NZ_JAYGHK010000007.1"/>
</dbReference>
<keyword evidence="6" id="KW-1185">Reference proteome</keyword>
<evidence type="ECO:0000256" key="2">
    <source>
        <dbReference type="ARBA" id="ARBA00023125"/>
    </source>
</evidence>
<dbReference type="Gene3D" id="1.10.150.130">
    <property type="match status" value="1"/>
</dbReference>
<comment type="caution">
    <text evidence="5">The sequence shown here is derived from an EMBL/GenBank/DDBJ whole genome shotgun (WGS) entry which is preliminary data.</text>
</comment>